<dbReference type="Gene3D" id="1.25.40.20">
    <property type="entry name" value="Ankyrin repeat-containing domain"/>
    <property type="match status" value="1"/>
</dbReference>
<dbReference type="PANTHER" id="PTHR24141:SF1">
    <property type="entry name" value="2-5A-DEPENDENT RIBONUCLEASE"/>
    <property type="match status" value="1"/>
</dbReference>
<keyword evidence="2 3" id="KW-0040">ANK repeat</keyword>
<gene>
    <name evidence="4" type="ORF">phytr_4140</name>
</gene>
<sequence>METPKHQEQLTDLLNRQDDQGRTFLYRAIKDHAKDVLSNGGMLRWLVTSEIKDKGFEEFANTLLIHVESGNFIKFLQCLIDEGVEVNGKYKPLGGGTPLHLMVQMAPGGGISLDIIKFWLENAKADVNATEDDGTTPLHQAGRLDNIDVMTILLEAGANVGGLSSYYMFTEGSSKGIFANLFPIPLDPKLQTLSLLINYGGIIDTQRAFNSYAKNIEEICNVSDSLGQHRSLYGVIQLLKASIFYEFPETVDKQKFFTHLNNYIQGIETTSWTPKISPAHPFEDFKEYESLIHILKCESATELFNTIKTKLQANLTQTAASSSISAEDSIITTDAFVQNEHQKSDLKTMGEAPDLSELV</sequence>
<dbReference type="InterPro" id="IPR036770">
    <property type="entry name" value="Ankyrin_rpt-contain_sf"/>
</dbReference>
<evidence type="ECO:0000256" key="2">
    <source>
        <dbReference type="ARBA" id="ARBA00023043"/>
    </source>
</evidence>
<organism evidence="4 5">
    <name type="scientific">Candidatus Phycorickettsia trachydisci</name>
    <dbReference type="NCBI Taxonomy" id="2115978"/>
    <lineage>
        <taxon>Bacteria</taxon>
        <taxon>Pseudomonadati</taxon>
        <taxon>Pseudomonadota</taxon>
        <taxon>Alphaproteobacteria</taxon>
        <taxon>Rickettsiales</taxon>
        <taxon>Rickettsiaceae</taxon>
        <taxon>Candidatus Phycorickettsia</taxon>
    </lineage>
</organism>
<dbReference type="AlphaFoldDB" id="A0A2P1P7Z9"/>
<dbReference type="GO" id="GO:0003723">
    <property type="term" value="F:RNA binding"/>
    <property type="evidence" value="ECO:0007669"/>
    <property type="project" value="TreeGrafter"/>
</dbReference>
<keyword evidence="1" id="KW-0677">Repeat</keyword>
<dbReference type="PANTHER" id="PTHR24141">
    <property type="entry name" value="2-5A-DEPENDENT RIBONUCLEASE"/>
    <property type="match status" value="1"/>
</dbReference>
<protein>
    <submittedName>
        <fullName evidence="4">Uncharacterized protein</fullName>
    </submittedName>
</protein>
<evidence type="ECO:0000256" key="3">
    <source>
        <dbReference type="PROSITE-ProRule" id="PRU00023"/>
    </source>
</evidence>
<dbReference type="Proteomes" id="UP000241762">
    <property type="component" value="Chromosome"/>
</dbReference>
<evidence type="ECO:0000313" key="4">
    <source>
        <dbReference type="EMBL" id="AVP87365.1"/>
    </source>
</evidence>
<dbReference type="GO" id="GO:0004540">
    <property type="term" value="F:RNA nuclease activity"/>
    <property type="evidence" value="ECO:0007669"/>
    <property type="project" value="TreeGrafter"/>
</dbReference>
<proteinExistence type="predicted"/>
<name>A0A2P1P7Z9_9RICK</name>
<dbReference type="EMBL" id="CP027845">
    <property type="protein sequence ID" value="AVP87365.1"/>
    <property type="molecule type" value="Genomic_DNA"/>
</dbReference>
<dbReference type="InterPro" id="IPR002110">
    <property type="entry name" value="Ankyrin_rpt"/>
</dbReference>
<dbReference type="SMART" id="SM00248">
    <property type="entry name" value="ANK"/>
    <property type="match status" value="3"/>
</dbReference>
<keyword evidence="5" id="KW-1185">Reference proteome</keyword>
<dbReference type="RefSeq" id="WP_106874231.1">
    <property type="nucleotide sequence ID" value="NZ_CP027845.1"/>
</dbReference>
<evidence type="ECO:0000313" key="5">
    <source>
        <dbReference type="Proteomes" id="UP000241762"/>
    </source>
</evidence>
<dbReference type="OrthoDB" id="176845at2"/>
<dbReference type="Pfam" id="PF12796">
    <property type="entry name" value="Ank_2"/>
    <property type="match status" value="1"/>
</dbReference>
<dbReference type="SUPFAM" id="SSF48403">
    <property type="entry name" value="Ankyrin repeat"/>
    <property type="match status" value="1"/>
</dbReference>
<accession>A0A2P1P7Z9</accession>
<dbReference type="PROSITE" id="PS50297">
    <property type="entry name" value="ANK_REP_REGION"/>
    <property type="match status" value="1"/>
</dbReference>
<dbReference type="PROSITE" id="PS50088">
    <property type="entry name" value="ANK_REPEAT"/>
    <property type="match status" value="1"/>
</dbReference>
<feature type="repeat" description="ANK" evidence="3">
    <location>
        <begin position="133"/>
        <end position="165"/>
    </location>
</feature>
<dbReference type="KEGG" id="ptc:phytr_4140"/>
<dbReference type="GO" id="GO:0006396">
    <property type="term" value="P:RNA processing"/>
    <property type="evidence" value="ECO:0007669"/>
    <property type="project" value="TreeGrafter"/>
</dbReference>
<evidence type="ECO:0000256" key="1">
    <source>
        <dbReference type="ARBA" id="ARBA00022737"/>
    </source>
</evidence>
<reference evidence="4 5" key="1">
    <citation type="submission" date="2018-03" db="EMBL/GenBank/DDBJ databases">
        <title>A gene transfer event suggests a long-term partnership between eustigmatophyte algae and a novel lineage of endosymbiotic bacteria.</title>
        <authorList>
            <person name="Yurchenko T."/>
            <person name="Sevcikova T."/>
            <person name="Pribyl P."/>
            <person name="El Karkouri K."/>
            <person name="Klimes V."/>
            <person name="Amaral R."/>
            <person name="Zbrankova V."/>
            <person name="Kim E."/>
            <person name="Raoult D."/>
            <person name="Santos L.M.A."/>
            <person name="Elias M."/>
        </authorList>
    </citation>
    <scope>NUCLEOTIDE SEQUENCE [LARGE SCALE GENOMIC DNA]</scope>
    <source>
        <strain evidence="4">CCALA 838</strain>
    </source>
</reference>